<comment type="caution">
    <text evidence="11">The sequence shown here is derived from an EMBL/GenBank/DDBJ whole genome shotgun (WGS) entry which is preliminary data.</text>
</comment>
<dbReference type="GO" id="GO:0004934">
    <property type="term" value="F:mating-type alpha-factor pheromone receptor activity"/>
    <property type="evidence" value="ECO:0007669"/>
    <property type="project" value="InterPro"/>
</dbReference>
<dbReference type="Pfam" id="PF02076">
    <property type="entry name" value="STE3"/>
    <property type="match status" value="1"/>
</dbReference>
<feature type="transmembrane region" description="Helical" evidence="10">
    <location>
        <begin position="69"/>
        <end position="89"/>
    </location>
</feature>
<dbReference type="InterPro" id="IPR001499">
    <property type="entry name" value="GPCR_STE3"/>
</dbReference>
<evidence type="ECO:0000313" key="11">
    <source>
        <dbReference type="EMBL" id="KAJ7346180.1"/>
    </source>
</evidence>
<evidence type="ECO:0000256" key="8">
    <source>
        <dbReference type="ARBA" id="ARBA00023170"/>
    </source>
</evidence>
<evidence type="ECO:0000256" key="2">
    <source>
        <dbReference type="ARBA" id="ARBA00011085"/>
    </source>
</evidence>
<sequence>MHSTVPFFSIFSLLGFAASLVPLYWQFEAWNVGAVWYIFWIALSCFTQYFNAILWAGNTTTSVHTLCEISIRVAMAVSVGLPASSMVINRRLYIFACMPPTVEATKSNKHRAVIVDSFICGLFPTLYIALQAASQRHRFTILEDVGCFPDLSDTLPTYFLSFTAPLLLSFGSAVYCALSVIEMSASRTNFAEALSGHRNLTPSRFLRLHGLALATLFLTLPLDLLNVAANATLTALVTRVSGDAAPFSFNVVARIPRALWAASESAHAAVELGRWIAPVCAILFFAFFGLAAEARTHYARGFTVLSNALWNTLARIGWVRPLPPLPGTAHPL</sequence>
<comment type="subcellular location">
    <subcellularLocation>
        <location evidence="1">Membrane</location>
        <topology evidence="1">Multi-pass membrane protein</topology>
    </subcellularLocation>
</comment>
<dbReference type="Proteomes" id="UP001218218">
    <property type="component" value="Unassembled WGS sequence"/>
</dbReference>
<feature type="transmembrane region" description="Helical" evidence="10">
    <location>
        <begin position="37"/>
        <end position="57"/>
    </location>
</feature>
<evidence type="ECO:0000256" key="5">
    <source>
        <dbReference type="ARBA" id="ARBA00022989"/>
    </source>
</evidence>
<dbReference type="PRINTS" id="PR00899">
    <property type="entry name" value="GPCRSTE3"/>
</dbReference>
<accession>A0AAD6ZYX8</accession>
<dbReference type="EMBL" id="JARIHO010000021">
    <property type="protein sequence ID" value="KAJ7346180.1"/>
    <property type="molecule type" value="Genomic_DNA"/>
</dbReference>
<dbReference type="PRINTS" id="PR00901">
    <property type="entry name" value="PHEROMONEBAR"/>
</dbReference>
<evidence type="ECO:0000256" key="3">
    <source>
        <dbReference type="ARBA" id="ARBA00022507"/>
    </source>
</evidence>
<keyword evidence="9" id="KW-0807">Transducer</keyword>
<keyword evidence="7 10" id="KW-0472">Membrane</keyword>
<feature type="non-terminal residue" evidence="11">
    <location>
        <position position="332"/>
    </location>
</feature>
<feature type="transmembrane region" description="Helical" evidence="10">
    <location>
        <begin position="158"/>
        <end position="181"/>
    </location>
</feature>
<evidence type="ECO:0000256" key="6">
    <source>
        <dbReference type="ARBA" id="ARBA00023040"/>
    </source>
</evidence>
<proteinExistence type="inferred from homology"/>
<dbReference type="InterPro" id="IPR000481">
    <property type="entry name" value="GPCR_Pheromne_B_alpha_rcpt"/>
</dbReference>
<dbReference type="PANTHER" id="PTHR28097:SF1">
    <property type="entry name" value="PHEROMONE A FACTOR RECEPTOR"/>
    <property type="match status" value="1"/>
</dbReference>
<dbReference type="GO" id="GO:0000750">
    <property type="term" value="P:pheromone-dependent signal transduction involved in conjugation with cellular fusion"/>
    <property type="evidence" value="ECO:0007669"/>
    <property type="project" value="TreeGrafter"/>
</dbReference>
<evidence type="ECO:0000256" key="7">
    <source>
        <dbReference type="ARBA" id="ARBA00023136"/>
    </source>
</evidence>
<organism evidence="11 12">
    <name type="scientific">Mycena albidolilacea</name>
    <dbReference type="NCBI Taxonomy" id="1033008"/>
    <lineage>
        <taxon>Eukaryota</taxon>
        <taxon>Fungi</taxon>
        <taxon>Dikarya</taxon>
        <taxon>Basidiomycota</taxon>
        <taxon>Agaricomycotina</taxon>
        <taxon>Agaricomycetes</taxon>
        <taxon>Agaricomycetidae</taxon>
        <taxon>Agaricales</taxon>
        <taxon>Marasmiineae</taxon>
        <taxon>Mycenaceae</taxon>
        <taxon>Mycena</taxon>
    </lineage>
</organism>
<evidence type="ECO:0000256" key="9">
    <source>
        <dbReference type="ARBA" id="ARBA00023224"/>
    </source>
</evidence>
<keyword evidence="8 11" id="KW-0675">Receptor</keyword>
<feature type="transmembrane region" description="Helical" evidence="10">
    <location>
        <begin position="110"/>
        <end position="130"/>
    </location>
</feature>
<keyword evidence="4 10" id="KW-0812">Transmembrane</keyword>
<keyword evidence="3" id="KW-0589">Pheromone response</keyword>
<keyword evidence="12" id="KW-1185">Reference proteome</keyword>
<evidence type="ECO:0000256" key="10">
    <source>
        <dbReference type="SAM" id="Phobius"/>
    </source>
</evidence>
<reference evidence="11" key="1">
    <citation type="submission" date="2023-03" db="EMBL/GenBank/DDBJ databases">
        <title>Massive genome expansion in bonnet fungi (Mycena s.s.) driven by repeated elements and novel gene families across ecological guilds.</title>
        <authorList>
            <consortium name="Lawrence Berkeley National Laboratory"/>
            <person name="Harder C.B."/>
            <person name="Miyauchi S."/>
            <person name="Viragh M."/>
            <person name="Kuo A."/>
            <person name="Thoen E."/>
            <person name="Andreopoulos B."/>
            <person name="Lu D."/>
            <person name="Skrede I."/>
            <person name="Drula E."/>
            <person name="Henrissat B."/>
            <person name="Morin E."/>
            <person name="Kohler A."/>
            <person name="Barry K."/>
            <person name="LaButti K."/>
            <person name="Morin E."/>
            <person name="Salamov A."/>
            <person name="Lipzen A."/>
            <person name="Mereny Z."/>
            <person name="Hegedus B."/>
            <person name="Baldrian P."/>
            <person name="Stursova M."/>
            <person name="Weitz H."/>
            <person name="Taylor A."/>
            <person name="Grigoriev I.V."/>
            <person name="Nagy L.G."/>
            <person name="Martin F."/>
            <person name="Kauserud H."/>
        </authorList>
    </citation>
    <scope>NUCLEOTIDE SEQUENCE</scope>
    <source>
        <strain evidence="11">CBHHK002</strain>
    </source>
</reference>
<keyword evidence="6" id="KW-0297">G-protein coupled receptor</keyword>
<keyword evidence="5 10" id="KW-1133">Transmembrane helix</keyword>
<dbReference type="GO" id="GO:0005886">
    <property type="term" value="C:plasma membrane"/>
    <property type="evidence" value="ECO:0007669"/>
    <property type="project" value="TreeGrafter"/>
</dbReference>
<evidence type="ECO:0000256" key="4">
    <source>
        <dbReference type="ARBA" id="ARBA00022692"/>
    </source>
</evidence>
<dbReference type="CDD" id="cd14966">
    <property type="entry name" value="7tmD_STE3"/>
    <property type="match status" value="1"/>
</dbReference>
<feature type="transmembrane region" description="Helical" evidence="10">
    <location>
        <begin position="208"/>
        <end position="229"/>
    </location>
</feature>
<feature type="transmembrane region" description="Helical" evidence="10">
    <location>
        <begin position="275"/>
        <end position="292"/>
    </location>
</feature>
<comment type="similarity">
    <text evidence="2">Belongs to the G-protein coupled receptor 4 family.</text>
</comment>
<name>A0AAD6ZYX8_9AGAR</name>
<evidence type="ECO:0000256" key="1">
    <source>
        <dbReference type="ARBA" id="ARBA00004141"/>
    </source>
</evidence>
<protein>
    <submittedName>
        <fullName evidence="11">Fungal pheromone STE3G-protein-coupled receptor</fullName>
    </submittedName>
</protein>
<gene>
    <name evidence="11" type="ORF">DFH08DRAFT_701234</name>
</gene>
<feature type="transmembrane region" description="Helical" evidence="10">
    <location>
        <begin position="6"/>
        <end position="25"/>
    </location>
</feature>
<dbReference type="PANTHER" id="PTHR28097">
    <property type="entry name" value="PHEROMONE A FACTOR RECEPTOR"/>
    <property type="match status" value="1"/>
</dbReference>
<dbReference type="AlphaFoldDB" id="A0AAD6ZYX8"/>
<evidence type="ECO:0000313" key="12">
    <source>
        <dbReference type="Proteomes" id="UP001218218"/>
    </source>
</evidence>